<evidence type="ECO:0000256" key="2">
    <source>
        <dbReference type="ARBA" id="ARBA00022840"/>
    </source>
</evidence>
<dbReference type="InterPro" id="IPR017871">
    <property type="entry name" value="ABC_transporter-like_CS"/>
</dbReference>
<feature type="domain" description="ABC transporter" evidence="3">
    <location>
        <begin position="2"/>
        <end position="235"/>
    </location>
</feature>
<protein>
    <submittedName>
        <fullName evidence="4">ATPase components of ABC transporters with duplicated ATPase domains</fullName>
    </submittedName>
</protein>
<proteinExistence type="predicted"/>
<dbReference type="GO" id="GO:0005524">
    <property type="term" value="F:ATP binding"/>
    <property type="evidence" value="ECO:0007669"/>
    <property type="project" value="UniProtKB-KW"/>
</dbReference>
<dbReference type="InterPro" id="IPR051309">
    <property type="entry name" value="ABCF_ATPase"/>
</dbReference>
<dbReference type="SUPFAM" id="SSF52540">
    <property type="entry name" value="P-loop containing nucleoside triphosphate hydrolases"/>
    <property type="match status" value="2"/>
</dbReference>
<evidence type="ECO:0000313" key="4">
    <source>
        <dbReference type="EMBL" id="SFJ18931.1"/>
    </source>
</evidence>
<keyword evidence="5" id="KW-1185">Reference proteome</keyword>
<accession>A0A1I3PBY6</accession>
<dbReference type="FunFam" id="3.40.50.300:FF:001320">
    <property type="entry name" value="Heme ABC transporter ATP-binding protein"/>
    <property type="match status" value="1"/>
</dbReference>
<dbReference type="PROSITE" id="PS50893">
    <property type="entry name" value="ABC_TRANSPORTER_2"/>
    <property type="match status" value="1"/>
</dbReference>
<dbReference type="AlphaFoldDB" id="A0A1I3PBY6"/>
<dbReference type="OrthoDB" id="1521973at2"/>
<dbReference type="Gene3D" id="3.40.50.300">
    <property type="entry name" value="P-loop containing nucleotide triphosphate hydrolases"/>
    <property type="match status" value="2"/>
</dbReference>
<gene>
    <name evidence="4" type="ORF">SAMN04487893_10457</name>
</gene>
<dbReference type="PROSITE" id="PS00211">
    <property type="entry name" value="ABC_TRANSPORTER_1"/>
    <property type="match status" value="1"/>
</dbReference>
<reference evidence="5" key="1">
    <citation type="submission" date="2016-10" db="EMBL/GenBank/DDBJ databases">
        <authorList>
            <person name="Varghese N."/>
            <person name="Submissions S."/>
        </authorList>
    </citation>
    <scope>NUCLEOTIDE SEQUENCE [LARGE SCALE GENOMIC DNA]</scope>
    <source>
        <strain evidence="5">DSM 26542</strain>
    </source>
</reference>
<keyword evidence="1" id="KW-0547">Nucleotide-binding</keyword>
<dbReference type="InterPro" id="IPR003439">
    <property type="entry name" value="ABC_transporter-like_ATP-bd"/>
</dbReference>
<dbReference type="EMBL" id="FORU01000004">
    <property type="protein sequence ID" value="SFJ18931.1"/>
    <property type="molecule type" value="Genomic_DNA"/>
</dbReference>
<dbReference type="CDD" id="cd03221">
    <property type="entry name" value="ABCF_EF-3"/>
    <property type="match status" value="1"/>
</dbReference>
<keyword evidence="2" id="KW-0067">ATP-binding</keyword>
<evidence type="ECO:0000313" key="5">
    <source>
        <dbReference type="Proteomes" id="UP000243887"/>
    </source>
</evidence>
<sequence length="528" mass="58754">MLVLQNISYLHPNKDLLFQGINLILNSGEKVALIGNNGVGKSTLLKIIAKELPISNGQLLVEGMPYYIPQVFGQFNHLTVAEALGVDGKIKALHAILAGSVIEEDYVVLGDDWLIEEHCYEGLRLWELEGVLLSDSMGSLSGGQRTRVFLAGIFIHRPDFVLMDEPSNHLDSGGRALLYDFVLNSQCSLLLISHDRKLLNLLHKVCELSKDGIRVYGGNYDFYKEQKVLQTNALLEDFLSKEGALRKAKEVERESVERQQKLDARAKKKSAKGGMPKIVANSWKNSAENSTSKMKGIHADKTSALSEELRVLRSSLSSIDRVKLRFDNSELHRGKVLVEADGINFSYSDVLLWSSPLSFKFLSGERIALKGANGSGKTTLIKLLLGELEVHSGVLNRAVIDSVYIDQDYSLIDNSLSVFEQALSFNRLFLMEHEVKMRLNRFLFSAADWNKCCGSLSGGERMRLLLCCLEIASQSPDLIILDEPTNNLDIHNIEILTSAISGYEGTLIVVSHDDYFLEQIGVDRVVLL</sequence>
<dbReference type="PANTHER" id="PTHR42855:SF2">
    <property type="entry name" value="DRUG RESISTANCE ABC TRANSPORTER,ATP-BINDING PROTEIN"/>
    <property type="match status" value="1"/>
</dbReference>
<dbReference type="SMART" id="SM00382">
    <property type="entry name" value="AAA"/>
    <property type="match status" value="2"/>
</dbReference>
<dbReference type="Pfam" id="PF00005">
    <property type="entry name" value="ABC_tran"/>
    <property type="match status" value="2"/>
</dbReference>
<dbReference type="RefSeq" id="WP_090678353.1">
    <property type="nucleotide sequence ID" value="NZ_FORU01000004.1"/>
</dbReference>
<organism evidence="4 5">
    <name type="scientific">Myroides guanonis</name>
    <dbReference type="NCBI Taxonomy" id="1150112"/>
    <lineage>
        <taxon>Bacteria</taxon>
        <taxon>Pseudomonadati</taxon>
        <taxon>Bacteroidota</taxon>
        <taxon>Flavobacteriia</taxon>
        <taxon>Flavobacteriales</taxon>
        <taxon>Flavobacteriaceae</taxon>
        <taxon>Myroides</taxon>
    </lineage>
</organism>
<dbReference type="PANTHER" id="PTHR42855">
    <property type="entry name" value="ABC TRANSPORTER ATP-BINDING SUBUNIT"/>
    <property type="match status" value="1"/>
</dbReference>
<evidence type="ECO:0000256" key="1">
    <source>
        <dbReference type="ARBA" id="ARBA00022741"/>
    </source>
</evidence>
<dbReference type="GO" id="GO:0016887">
    <property type="term" value="F:ATP hydrolysis activity"/>
    <property type="evidence" value="ECO:0007669"/>
    <property type="project" value="InterPro"/>
</dbReference>
<dbReference type="InterPro" id="IPR003593">
    <property type="entry name" value="AAA+_ATPase"/>
</dbReference>
<evidence type="ECO:0000259" key="3">
    <source>
        <dbReference type="PROSITE" id="PS50893"/>
    </source>
</evidence>
<dbReference type="InterPro" id="IPR027417">
    <property type="entry name" value="P-loop_NTPase"/>
</dbReference>
<dbReference type="STRING" id="1150112.SAMN04487893_10457"/>
<dbReference type="Proteomes" id="UP000243887">
    <property type="component" value="Unassembled WGS sequence"/>
</dbReference>
<name>A0A1I3PBY6_9FLAO</name>